<accession>A0A8H5H2C3</accession>
<protein>
    <recommendedName>
        <fullName evidence="4">Secreted protein</fullName>
    </recommendedName>
</protein>
<dbReference type="EMBL" id="JAACJP010000034">
    <property type="protein sequence ID" value="KAF5375453.1"/>
    <property type="molecule type" value="Genomic_DNA"/>
</dbReference>
<name>A0A8H5H2C3_9AGAR</name>
<organism evidence="2 3">
    <name type="scientific">Tricholomella constricta</name>
    <dbReference type="NCBI Taxonomy" id="117010"/>
    <lineage>
        <taxon>Eukaryota</taxon>
        <taxon>Fungi</taxon>
        <taxon>Dikarya</taxon>
        <taxon>Basidiomycota</taxon>
        <taxon>Agaricomycotina</taxon>
        <taxon>Agaricomycetes</taxon>
        <taxon>Agaricomycetidae</taxon>
        <taxon>Agaricales</taxon>
        <taxon>Tricholomatineae</taxon>
        <taxon>Lyophyllaceae</taxon>
        <taxon>Tricholomella</taxon>
    </lineage>
</organism>
<gene>
    <name evidence="2" type="ORF">D9615_007958</name>
</gene>
<sequence>MIIPLSIPTVLLLLYITINALLHSETCACIAESVGRRITTGYKSPAVAREVELHALPTDKNDLQGNAFSYDLYTIDYRHASSAACHHFGLRTLEWPTRVRRVFLA</sequence>
<evidence type="ECO:0000256" key="1">
    <source>
        <dbReference type="SAM" id="SignalP"/>
    </source>
</evidence>
<keyword evidence="1" id="KW-0732">Signal</keyword>
<proteinExistence type="predicted"/>
<comment type="caution">
    <text evidence="2">The sequence shown here is derived from an EMBL/GenBank/DDBJ whole genome shotgun (WGS) entry which is preliminary data.</text>
</comment>
<evidence type="ECO:0008006" key="4">
    <source>
        <dbReference type="Google" id="ProtNLM"/>
    </source>
</evidence>
<dbReference type="AlphaFoldDB" id="A0A8H5H2C3"/>
<feature type="chain" id="PRO_5034554179" description="Secreted protein" evidence="1">
    <location>
        <begin position="21"/>
        <end position="105"/>
    </location>
</feature>
<reference evidence="2 3" key="1">
    <citation type="journal article" date="2020" name="ISME J.">
        <title>Uncovering the hidden diversity of litter-decomposition mechanisms in mushroom-forming fungi.</title>
        <authorList>
            <person name="Floudas D."/>
            <person name="Bentzer J."/>
            <person name="Ahren D."/>
            <person name="Johansson T."/>
            <person name="Persson P."/>
            <person name="Tunlid A."/>
        </authorList>
    </citation>
    <scope>NUCLEOTIDE SEQUENCE [LARGE SCALE GENOMIC DNA]</scope>
    <source>
        <strain evidence="2 3">CBS 661.87</strain>
    </source>
</reference>
<feature type="signal peptide" evidence="1">
    <location>
        <begin position="1"/>
        <end position="20"/>
    </location>
</feature>
<dbReference type="Proteomes" id="UP000565441">
    <property type="component" value="Unassembled WGS sequence"/>
</dbReference>
<evidence type="ECO:0000313" key="3">
    <source>
        <dbReference type="Proteomes" id="UP000565441"/>
    </source>
</evidence>
<keyword evidence="3" id="KW-1185">Reference proteome</keyword>
<evidence type="ECO:0000313" key="2">
    <source>
        <dbReference type="EMBL" id="KAF5375453.1"/>
    </source>
</evidence>